<dbReference type="EMBL" id="QGKY02001250">
    <property type="protein sequence ID" value="KAF2564932.1"/>
    <property type="molecule type" value="Genomic_DNA"/>
</dbReference>
<gene>
    <name evidence="1" type="ORF">F2Q70_00017403</name>
</gene>
<organism evidence="1">
    <name type="scientific">Brassica cretica</name>
    <name type="common">Mustard</name>
    <dbReference type="NCBI Taxonomy" id="69181"/>
    <lineage>
        <taxon>Eukaryota</taxon>
        <taxon>Viridiplantae</taxon>
        <taxon>Streptophyta</taxon>
        <taxon>Embryophyta</taxon>
        <taxon>Tracheophyta</taxon>
        <taxon>Spermatophyta</taxon>
        <taxon>Magnoliopsida</taxon>
        <taxon>eudicotyledons</taxon>
        <taxon>Gunneridae</taxon>
        <taxon>Pentapetalae</taxon>
        <taxon>rosids</taxon>
        <taxon>malvids</taxon>
        <taxon>Brassicales</taxon>
        <taxon>Brassicaceae</taxon>
        <taxon>Brassiceae</taxon>
        <taxon>Brassica</taxon>
    </lineage>
</organism>
<reference evidence="1" key="1">
    <citation type="submission" date="2019-12" db="EMBL/GenBank/DDBJ databases">
        <title>Genome sequencing and annotation of Brassica cretica.</title>
        <authorList>
            <person name="Studholme D.J."/>
            <person name="Sarris P.F."/>
        </authorList>
    </citation>
    <scope>NUCLEOTIDE SEQUENCE</scope>
    <source>
        <strain evidence="1">PFS-102/07</strain>
        <tissue evidence="1">Leaf</tissue>
    </source>
</reference>
<evidence type="ECO:0000313" key="1">
    <source>
        <dbReference type="EMBL" id="KAF2564932.1"/>
    </source>
</evidence>
<proteinExistence type="predicted"/>
<accession>A0A8S9I676</accession>
<dbReference type="AlphaFoldDB" id="A0A8S9I676"/>
<sequence length="451" mass="51413">MSVLEISDDFGAFWRYLEQAPEMTIELDHRSILERNNRSYSYLCIDRQRSAQKARLVTADLKPKSSPFYKITPDEFYPNYISFAAMLEADTSIDAYTIASIDACTVVSIDKLQAAVIDSANKPSNNTIHRGTIHPGTVHHTTIHPGAVFRTTVYRTTVYRTTVHRDTVHLPSIDTVHLPSVDTIHPVSVDTVHLASNDTVHRDTVHPNTVHPNTVHPNTVHPNTVHPDTVHPLINAHDVVIPDVVAVAEMNDFDLTREWYDMVGQDPFQGLPHQDPRKHIKELDDLVSRSEQNEVSEYHMLCKIFFYSISGDAFRWFSQLQQGSLISWDDNERAFLYKFLDDDETTQEKEKNDRWDRLLASLDDEYMIPAKLFDDFLAKRDEQHMSGELSRVEEAGTEDATSTSTYITNSTSIYGTTSKSVAHTIPASIDGDFCFYKTAQTRQMFIYGWIP</sequence>
<evidence type="ECO:0008006" key="2">
    <source>
        <dbReference type="Google" id="ProtNLM"/>
    </source>
</evidence>
<protein>
    <recommendedName>
        <fullName evidence="2">Retrotransposon gag domain-containing protein</fullName>
    </recommendedName>
</protein>
<comment type="caution">
    <text evidence="1">The sequence shown here is derived from an EMBL/GenBank/DDBJ whole genome shotgun (WGS) entry which is preliminary data.</text>
</comment>
<name>A0A8S9I676_BRACR</name>